<dbReference type="GO" id="GO:0016301">
    <property type="term" value="F:kinase activity"/>
    <property type="evidence" value="ECO:0007669"/>
    <property type="project" value="UniProtKB-KW"/>
</dbReference>
<evidence type="ECO:0000313" key="6">
    <source>
        <dbReference type="Proteomes" id="UP001528673"/>
    </source>
</evidence>
<dbReference type="InterPro" id="IPR027417">
    <property type="entry name" value="P-loop_NTPase"/>
</dbReference>
<dbReference type="InterPro" id="IPR022300">
    <property type="entry name" value="PPK2-rel_1"/>
</dbReference>
<evidence type="ECO:0000256" key="1">
    <source>
        <dbReference type="ARBA" id="ARBA00009924"/>
    </source>
</evidence>
<dbReference type="PANTHER" id="PTHR34383">
    <property type="entry name" value="POLYPHOSPHATE:AMP PHOSPHOTRANSFERASE-RELATED"/>
    <property type="match status" value="1"/>
</dbReference>
<dbReference type="RefSeq" id="WP_273949982.1">
    <property type="nucleotide sequence ID" value="NZ_JAQSIP010000003.1"/>
</dbReference>
<dbReference type="EMBL" id="JAQSIP010000003">
    <property type="protein sequence ID" value="MDD0838273.1"/>
    <property type="molecule type" value="Genomic_DNA"/>
</dbReference>
<dbReference type="PIRSF" id="PIRSF028756">
    <property type="entry name" value="PPK2_prd"/>
    <property type="match status" value="1"/>
</dbReference>
<name>A0ABT5MWT7_9BURK</name>
<evidence type="ECO:0000256" key="3">
    <source>
        <dbReference type="ARBA" id="ARBA00022777"/>
    </source>
</evidence>
<dbReference type="Gene3D" id="3.40.50.300">
    <property type="entry name" value="P-loop containing nucleotide triphosphate hydrolases"/>
    <property type="match status" value="1"/>
</dbReference>
<comment type="caution">
    <text evidence="5">The sequence shown here is derived from an EMBL/GenBank/DDBJ whole genome shotgun (WGS) entry which is preliminary data.</text>
</comment>
<keyword evidence="2" id="KW-0808">Transferase</keyword>
<dbReference type="SUPFAM" id="SSF52540">
    <property type="entry name" value="P-loop containing nucleoside triphosphate hydrolases"/>
    <property type="match status" value="1"/>
</dbReference>
<keyword evidence="3 5" id="KW-0418">Kinase</keyword>
<proteinExistence type="inferred from homology"/>
<evidence type="ECO:0000313" key="5">
    <source>
        <dbReference type="EMBL" id="MDD0838273.1"/>
    </source>
</evidence>
<dbReference type="InterPro" id="IPR022488">
    <property type="entry name" value="PPK2-related"/>
</dbReference>
<reference evidence="5 6" key="1">
    <citation type="submission" date="2023-02" db="EMBL/GenBank/DDBJ databases">
        <title>Bacterial whole genomic sequence of Curvibacter sp. HBC61.</title>
        <authorList>
            <person name="Le V."/>
            <person name="Ko S.-R."/>
            <person name="Ahn C.-Y."/>
            <person name="Oh H.-M."/>
        </authorList>
    </citation>
    <scope>NUCLEOTIDE SEQUENCE [LARGE SCALE GENOMIC DNA]</scope>
    <source>
        <strain evidence="5 6">HBC61</strain>
    </source>
</reference>
<comment type="similarity">
    <text evidence="1">Belongs to the polyphosphate kinase 2 (PPK2) family. Class I subfamily.</text>
</comment>
<evidence type="ECO:0000259" key="4">
    <source>
        <dbReference type="Pfam" id="PF03976"/>
    </source>
</evidence>
<keyword evidence="6" id="KW-1185">Reference proteome</keyword>
<protein>
    <submittedName>
        <fullName evidence="5">Polyphosphate kinase 2 family protein</fullName>
    </submittedName>
</protein>
<feature type="domain" description="Polyphosphate kinase-2-related" evidence="4">
    <location>
        <begin position="31"/>
        <end position="255"/>
    </location>
</feature>
<organism evidence="5 6">
    <name type="scientific">Curvibacter cyanobacteriorum</name>
    <dbReference type="NCBI Taxonomy" id="3026422"/>
    <lineage>
        <taxon>Bacteria</taxon>
        <taxon>Pseudomonadati</taxon>
        <taxon>Pseudomonadota</taxon>
        <taxon>Betaproteobacteria</taxon>
        <taxon>Burkholderiales</taxon>
        <taxon>Comamonadaceae</taxon>
        <taxon>Curvibacter</taxon>
    </lineage>
</organism>
<evidence type="ECO:0000256" key="2">
    <source>
        <dbReference type="ARBA" id="ARBA00022679"/>
    </source>
</evidence>
<dbReference type="InterPro" id="IPR016898">
    <property type="entry name" value="Polyphosphate_phosphotransfera"/>
</dbReference>
<accession>A0ABT5MWT7</accession>
<dbReference type="Proteomes" id="UP001528673">
    <property type="component" value="Unassembled WGS sequence"/>
</dbReference>
<dbReference type="PANTHER" id="PTHR34383:SF3">
    <property type="entry name" value="POLYPHOSPHATE:AMP PHOSPHOTRANSFERASE"/>
    <property type="match status" value="1"/>
</dbReference>
<gene>
    <name evidence="5" type="ORF">PSQ40_06795</name>
</gene>
<sequence length="286" mass="32961">MQTASKYMFKPRSDHKLSDLPTLDAALLKHQSKNKKDLVKVASEIGALQWTMYAEKKQSLLVVFQALDAAGKDGVIRHVLQGVSPQGVSTVSFKQPSASEMARDFLWRVHLRTPARGEFTIFNRSHYEDVLVARVHELVPKSVWKKRYDIINQFEQLLADECQTRVIKFYLHMSPDVQLARFKDRLTDESKNWKITASDYQEREYWSQYIEAFQETLERTSTPQAPWFVVPADDKDSRNLLVAEIIRDTLKDMHPSYPEPAADLKDVRARFHAASAEAKAIRKPKA</sequence>
<dbReference type="NCBIfam" id="TIGR03709">
    <property type="entry name" value="PPK2_rel_1"/>
    <property type="match status" value="1"/>
</dbReference>
<dbReference type="Pfam" id="PF03976">
    <property type="entry name" value="PPK2"/>
    <property type="match status" value="1"/>
</dbReference>